<dbReference type="STRING" id="516051.VC82_1371"/>
<feature type="DNA-binding region" description="H-T-H motif" evidence="4">
    <location>
        <begin position="31"/>
        <end position="50"/>
    </location>
</feature>
<dbReference type="InterPro" id="IPR011075">
    <property type="entry name" value="TetR_C"/>
</dbReference>
<dbReference type="OrthoDB" id="9798857at2"/>
<evidence type="ECO:0000313" key="7">
    <source>
        <dbReference type="Proteomes" id="UP000032726"/>
    </source>
</evidence>
<keyword evidence="7" id="KW-1185">Reference proteome</keyword>
<keyword evidence="2 4" id="KW-0238">DNA-binding</keyword>
<dbReference type="SUPFAM" id="SSF48498">
    <property type="entry name" value="Tetracyclin repressor-like, C-terminal domain"/>
    <property type="match status" value="1"/>
</dbReference>
<evidence type="ECO:0000256" key="2">
    <source>
        <dbReference type="ARBA" id="ARBA00023125"/>
    </source>
</evidence>
<dbReference type="SUPFAM" id="SSF46689">
    <property type="entry name" value="Homeodomain-like"/>
    <property type="match status" value="1"/>
</dbReference>
<name>A0A0D5YT08_9FLAO</name>
<dbReference type="PATRIC" id="fig|516051.4.peg.1417"/>
<dbReference type="HOGENOM" id="CLU_069356_28_1_10"/>
<dbReference type="PROSITE" id="PS50977">
    <property type="entry name" value="HTH_TETR_2"/>
    <property type="match status" value="1"/>
</dbReference>
<evidence type="ECO:0000256" key="3">
    <source>
        <dbReference type="ARBA" id="ARBA00023163"/>
    </source>
</evidence>
<dbReference type="Pfam" id="PF00440">
    <property type="entry name" value="TetR_N"/>
    <property type="match status" value="1"/>
</dbReference>
<dbReference type="InterPro" id="IPR001647">
    <property type="entry name" value="HTH_TetR"/>
</dbReference>
<protein>
    <submittedName>
        <fullName evidence="6">Transcriptional regulator</fullName>
    </submittedName>
</protein>
<dbReference type="Pfam" id="PF16925">
    <property type="entry name" value="TetR_C_13"/>
    <property type="match status" value="1"/>
</dbReference>
<dbReference type="PANTHER" id="PTHR47506">
    <property type="entry name" value="TRANSCRIPTIONAL REGULATORY PROTEIN"/>
    <property type="match status" value="1"/>
</dbReference>
<dbReference type="GO" id="GO:0003677">
    <property type="term" value="F:DNA binding"/>
    <property type="evidence" value="ECO:0007669"/>
    <property type="project" value="UniProtKB-UniRule"/>
</dbReference>
<organism evidence="6 7">
    <name type="scientific">Flagellimonas lutaonensis</name>
    <dbReference type="NCBI Taxonomy" id="516051"/>
    <lineage>
        <taxon>Bacteria</taxon>
        <taxon>Pseudomonadati</taxon>
        <taxon>Bacteroidota</taxon>
        <taxon>Flavobacteriia</taxon>
        <taxon>Flavobacteriales</taxon>
        <taxon>Flavobacteriaceae</taxon>
        <taxon>Flagellimonas</taxon>
    </lineage>
</organism>
<evidence type="ECO:0000256" key="1">
    <source>
        <dbReference type="ARBA" id="ARBA00023015"/>
    </source>
</evidence>
<evidence type="ECO:0000313" key="6">
    <source>
        <dbReference type="EMBL" id="AKA34998.1"/>
    </source>
</evidence>
<dbReference type="PRINTS" id="PR00455">
    <property type="entry name" value="HTHTETR"/>
</dbReference>
<proteinExistence type="predicted"/>
<accession>A0A0D5YT08</accession>
<evidence type="ECO:0000259" key="5">
    <source>
        <dbReference type="PROSITE" id="PS50977"/>
    </source>
</evidence>
<dbReference type="PANTHER" id="PTHR47506:SF6">
    <property type="entry name" value="HTH-TYPE TRANSCRIPTIONAL REPRESSOR NEMR"/>
    <property type="match status" value="1"/>
</dbReference>
<gene>
    <name evidence="6" type="ORF">VC82_1371</name>
</gene>
<sequence>MDKNRKRMETMHRMRAKGLELFYQKGYHATSIDDILKELSLSKGAFYHHFKSKEDFFISITQNIIMQKVYALLVEPLAQDKSPIPVIIDTLNNALETAEHNSMDCGFMLGNFLTEFNRGENEVLQYLKDILKVWEINLISALKNGKSDGHIARHVNCEEVATYIISSYMGIRTMMASGNAKMLKYQYIQQLKAYMYTLEQEKETIY</sequence>
<evidence type="ECO:0000256" key="4">
    <source>
        <dbReference type="PROSITE-ProRule" id="PRU00335"/>
    </source>
</evidence>
<dbReference type="KEGG" id="mlt:VC82_1371"/>
<dbReference type="Gene3D" id="1.10.357.10">
    <property type="entry name" value="Tetracycline Repressor, domain 2"/>
    <property type="match status" value="1"/>
</dbReference>
<dbReference type="InterPro" id="IPR009057">
    <property type="entry name" value="Homeodomain-like_sf"/>
</dbReference>
<keyword evidence="3" id="KW-0804">Transcription</keyword>
<feature type="domain" description="HTH tetR-type" evidence="5">
    <location>
        <begin position="8"/>
        <end position="68"/>
    </location>
</feature>
<dbReference type="InterPro" id="IPR036271">
    <property type="entry name" value="Tet_transcr_reg_TetR-rel_C_sf"/>
</dbReference>
<dbReference type="AlphaFoldDB" id="A0A0D5YT08"/>
<reference evidence="6 7" key="1">
    <citation type="submission" date="2015-03" db="EMBL/GenBank/DDBJ databases">
        <title>Complete genome sequence of Muricauda lutaonensis CC-HSB-11T, isolated from a coastal hot spring.</title>
        <authorList>
            <person name="Kim K.M."/>
        </authorList>
    </citation>
    <scope>NUCLEOTIDE SEQUENCE [LARGE SCALE GENOMIC DNA]</scope>
    <source>
        <strain evidence="6 7">CC-HSB-11</strain>
    </source>
</reference>
<dbReference type="RefSeq" id="WP_045801706.1">
    <property type="nucleotide sequence ID" value="NZ_CP011071.1"/>
</dbReference>
<keyword evidence="1" id="KW-0805">Transcription regulation</keyword>
<dbReference type="EMBL" id="CP011071">
    <property type="protein sequence ID" value="AKA34998.1"/>
    <property type="molecule type" value="Genomic_DNA"/>
</dbReference>
<dbReference type="Proteomes" id="UP000032726">
    <property type="component" value="Chromosome"/>
</dbReference>